<dbReference type="RefSeq" id="WP_208058466.1">
    <property type="nucleotide sequence ID" value="NZ_JAGDYP010000003.1"/>
</dbReference>
<dbReference type="CDD" id="cd04194">
    <property type="entry name" value="GT8_A4GalT_like"/>
    <property type="match status" value="1"/>
</dbReference>
<protein>
    <submittedName>
        <fullName evidence="4">Glycosyltransferase family 8 protein</fullName>
    </submittedName>
</protein>
<evidence type="ECO:0000256" key="3">
    <source>
        <dbReference type="ARBA" id="ARBA00022723"/>
    </source>
</evidence>
<keyword evidence="5" id="KW-1185">Reference proteome</keyword>
<proteinExistence type="predicted"/>
<organism evidence="4 5">
    <name type="scientific">Capnocytophaga bilenii</name>
    <dbReference type="NCBI Taxonomy" id="2819369"/>
    <lineage>
        <taxon>Bacteria</taxon>
        <taxon>Pseudomonadati</taxon>
        <taxon>Bacteroidota</taxon>
        <taxon>Flavobacteriia</taxon>
        <taxon>Flavobacteriales</taxon>
        <taxon>Flavobacteriaceae</taxon>
        <taxon>Capnocytophaga</taxon>
    </lineage>
</organism>
<evidence type="ECO:0000256" key="1">
    <source>
        <dbReference type="ARBA" id="ARBA00022676"/>
    </source>
</evidence>
<keyword evidence="1" id="KW-0328">Glycosyltransferase</keyword>
<dbReference type="Gene3D" id="3.90.550.10">
    <property type="entry name" value="Spore Coat Polysaccharide Biosynthesis Protein SpsA, Chain A"/>
    <property type="match status" value="1"/>
</dbReference>
<dbReference type="InterPro" id="IPR002495">
    <property type="entry name" value="Glyco_trans_8"/>
</dbReference>
<evidence type="ECO:0000313" key="4">
    <source>
        <dbReference type="EMBL" id="MBO1883879.1"/>
    </source>
</evidence>
<evidence type="ECO:0000256" key="2">
    <source>
        <dbReference type="ARBA" id="ARBA00022679"/>
    </source>
</evidence>
<name>A0ABS3PY98_9FLAO</name>
<comment type="caution">
    <text evidence="4">The sequence shown here is derived from an EMBL/GenBank/DDBJ whole genome shotgun (WGS) entry which is preliminary data.</text>
</comment>
<dbReference type="PANTHER" id="PTHR13778:SF47">
    <property type="entry name" value="LIPOPOLYSACCHARIDE 1,3-GALACTOSYLTRANSFERASE"/>
    <property type="match status" value="1"/>
</dbReference>
<keyword evidence="2" id="KW-0808">Transferase</keyword>
<keyword evidence="3" id="KW-0479">Metal-binding</keyword>
<dbReference type="InterPro" id="IPR029044">
    <property type="entry name" value="Nucleotide-diphossugar_trans"/>
</dbReference>
<accession>A0ABS3PY98</accession>
<reference evidence="4 5" key="1">
    <citation type="submission" date="2021-03" db="EMBL/GenBank/DDBJ databases">
        <title>Isolation and description of Capnocytophaga bilenii sp. nov., a novel Capnocytophaga species, isolated from a gingivitis subject.</title>
        <authorList>
            <person name="Antezack A."/>
            <person name="Monnet-Corti V."/>
            <person name="La Scola B."/>
        </authorList>
    </citation>
    <scope>NUCLEOTIDE SEQUENCE [LARGE SCALE GENOMIC DNA]</scope>
    <source>
        <strain evidence="4 5">Marseille-Q4570</strain>
    </source>
</reference>
<sequence length="299" mass="34579">MTYTVVFAANNSYIQHFSVALASLLHNNKRVPFAIYLLNEGLTPQNQQIIDHIIADFPVTFKNLIVDEQQFNNLHTGANHLSVQTFFRLFIPQLFPNEERVLYLDADLVVGGNIEPLFHIPFDDNYVLAVKDTFTAYAQEMKLKLQMSPEATFFNAGVLMLNIPKWIADDLVGKIIDFAATHPQLIAYADQDSINAVIDTKTKILPLRYNIQFSLLDRLSQFTAAERQEAQQPCIVHYTGGYPYKPWFYACINPLKNLYYQYLQYTPFKNFKPAADYMGVLKYRWLRPIYQKIKPFIGK</sequence>
<dbReference type="PANTHER" id="PTHR13778">
    <property type="entry name" value="GLYCOSYLTRANSFERASE 8 DOMAIN-CONTAINING PROTEIN"/>
    <property type="match status" value="1"/>
</dbReference>
<dbReference type="Proteomes" id="UP000681610">
    <property type="component" value="Unassembled WGS sequence"/>
</dbReference>
<dbReference type="EMBL" id="JAGDYP010000003">
    <property type="protein sequence ID" value="MBO1883879.1"/>
    <property type="molecule type" value="Genomic_DNA"/>
</dbReference>
<evidence type="ECO:0000313" key="5">
    <source>
        <dbReference type="Proteomes" id="UP000681610"/>
    </source>
</evidence>
<dbReference type="SUPFAM" id="SSF53448">
    <property type="entry name" value="Nucleotide-diphospho-sugar transferases"/>
    <property type="match status" value="1"/>
</dbReference>
<dbReference type="Pfam" id="PF01501">
    <property type="entry name" value="Glyco_transf_8"/>
    <property type="match status" value="1"/>
</dbReference>
<gene>
    <name evidence="4" type="ORF">J4N46_05500</name>
</gene>
<dbReference type="InterPro" id="IPR050748">
    <property type="entry name" value="Glycosyltrans_8_dom-fam"/>
</dbReference>